<proteinExistence type="predicted"/>
<dbReference type="AlphaFoldDB" id="A0A318UGR4"/>
<keyword evidence="3" id="KW-1185">Reference proteome</keyword>
<dbReference type="RefSeq" id="WP_110831263.1">
    <property type="nucleotide sequence ID" value="NZ_QKLU01000004.1"/>
</dbReference>
<reference evidence="2 3" key="1">
    <citation type="submission" date="2018-06" db="EMBL/GenBank/DDBJ databases">
        <title>Genomic Encyclopedia of Archaeal and Bacterial Type Strains, Phase II (KMG-II): from individual species to whole genera.</title>
        <authorList>
            <person name="Goeker M."/>
        </authorList>
    </citation>
    <scope>NUCLEOTIDE SEQUENCE [LARGE SCALE GENOMIC DNA]</scope>
    <source>
        <strain evidence="2 3">DSM 27372</strain>
    </source>
</reference>
<accession>A0A318UGR4</accession>
<keyword evidence="1" id="KW-0732">Signal</keyword>
<dbReference type="EMBL" id="QKLU01000004">
    <property type="protein sequence ID" value="PYF74188.1"/>
    <property type="molecule type" value="Genomic_DNA"/>
</dbReference>
<dbReference type="Proteomes" id="UP000248198">
    <property type="component" value="Unassembled WGS sequence"/>
</dbReference>
<evidence type="ECO:0000256" key="1">
    <source>
        <dbReference type="SAM" id="SignalP"/>
    </source>
</evidence>
<comment type="caution">
    <text evidence="2">The sequence shown here is derived from an EMBL/GenBank/DDBJ whole genome shotgun (WGS) entry which is preliminary data.</text>
</comment>
<feature type="signal peptide" evidence="1">
    <location>
        <begin position="1"/>
        <end position="22"/>
    </location>
</feature>
<feature type="chain" id="PRO_5016261152" evidence="1">
    <location>
        <begin position="23"/>
        <end position="316"/>
    </location>
</feature>
<evidence type="ECO:0000313" key="2">
    <source>
        <dbReference type="EMBL" id="PYF74188.1"/>
    </source>
</evidence>
<protein>
    <submittedName>
        <fullName evidence="2">Uncharacterized protein</fullName>
    </submittedName>
</protein>
<gene>
    <name evidence="2" type="ORF">B0O44_104359</name>
</gene>
<name>A0A318UGR4_9SPHI</name>
<organism evidence="2 3">
    <name type="scientific">Pedobacter nutrimenti</name>
    <dbReference type="NCBI Taxonomy" id="1241337"/>
    <lineage>
        <taxon>Bacteria</taxon>
        <taxon>Pseudomonadati</taxon>
        <taxon>Bacteroidota</taxon>
        <taxon>Sphingobacteriia</taxon>
        <taxon>Sphingobacteriales</taxon>
        <taxon>Sphingobacteriaceae</taxon>
        <taxon>Pedobacter</taxon>
    </lineage>
</organism>
<sequence>MKKHSILLTGLFLLLVNQMTFGQSFTPSSNQSYVALEKNMLFNATSRYTVTQSGFTAFDLPGLFDGSFFQQYQTGFNGDTGKQVVIEISGLPATHTQVGGLVGFTSRALAPKRFKIEAYDVYVGFNNWRTVADVTGNTKDTFSAPVSGEITKLRFTFFEGFEPNSGYPGWIGLSELFFLHGEAASAYDGLMVRYDSKGNVGIGTSDTKGYKLAVNGKVRAQEIKVEAANWPDYVFTKDYALPSLKETEKHIQDNGHLPGIPSAAEVKSKGVDLGEMNAKLLQKIEELTLYLIEKDNKINAIENRLKELEKNHHQNR</sequence>
<evidence type="ECO:0000313" key="3">
    <source>
        <dbReference type="Proteomes" id="UP000248198"/>
    </source>
</evidence>
<dbReference type="OrthoDB" id="758388at2"/>